<feature type="compositionally biased region" description="Pro residues" evidence="2">
    <location>
        <begin position="420"/>
        <end position="440"/>
    </location>
</feature>
<dbReference type="EMBL" id="JABWDY010007039">
    <property type="protein sequence ID" value="KAF5203259.1"/>
    <property type="molecule type" value="Genomic_DNA"/>
</dbReference>
<feature type="compositionally biased region" description="Basic and acidic residues" evidence="2">
    <location>
        <begin position="704"/>
        <end position="765"/>
    </location>
</feature>
<dbReference type="PANTHER" id="PTHR33400:SF6">
    <property type="entry name" value="HOMEOBOX PROTEIN LUMINIDEPENDENS"/>
    <property type="match status" value="1"/>
</dbReference>
<feature type="compositionally biased region" description="Low complexity" evidence="2">
    <location>
        <begin position="189"/>
        <end position="202"/>
    </location>
</feature>
<feature type="region of interest" description="Disordered" evidence="2">
    <location>
        <begin position="117"/>
        <end position="215"/>
    </location>
</feature>
<keyword evidence="1 3" id="KW-0238">DNA-binding</keyword>
<dbReference type="GO" id="GO:0003677">
    <property type="term" value="F:DNA binding"/>
    <property type="evidence" value="ECO:0007669"/>
    <property type="project" value="UniProtKB-KW"/>
</dbReference>
<evidence type="ECO:0000256" key="2">
    <source>
        <dbReference type="SAM" id="MobiDB-lite"/>
    </source>
</evidence>
<feature type="compositionally biased region" description="Polar residues" evidence="2">
    <location>
        <begin position="646"/>
        <end position="661"/>
    </location>
</feature>
<evidence type="ECO:0000313" key="3">
    <source>
        <dbReference type="EMBL" id="KAF5203259.1"/>
    </source>
</evidence>
<dbReference type="GO" id="GO:0010228">
    <property type="term" value="P:vegetative to reproductive phase transition of meristem"/>
    <property type="evidence" value="ECO:0007669"/>
    <property type="project" value="TreeGrafter"/>
</dbReference>
<sequence>MNSEALCNDWQANLDFPDDILYLALDSSENCRKSEPSPTLKLLEAPNDDSNKKHIRSVSSTQTKERRKVQLMEQPGRNTNGRSPQVIRAMNSNQGRPMSADDIQKAKLRAAFMQSKYGKTGTASNESRQQKAEDQKKSSTQNSQVPSPSKAPVEQVTKESERPVVLPSVTSPKLPEPSGDSLPEPSVDSLPEPSVESLPEPSMDSKLSINSPPELSMISMPSLTAEESPWEKLKRNQIPWQLPTEIMNSEWKVRVGDNSKEVEIQTRRIKREKETIYQRNQDIPSNPKEPWDLEMDYDDTLTPQIPTEQAPEEFSLEQAPEAELLQAPLPQANVETTSLTRATPATSISVSDNAAEPDLELLAVLLKNPELVFALTSGQGGNISSADTVKLLDLIKNTGGGLTGVLNGLKGPSEEEPVSFPSPTPYSLPSPTPTSLPSPTPSEHVMNGWRSEVRNNSFQQPVSVPNREAYVQSQTAPSVPSPIKISATGLVQHQSQTTNFTPGFAQVQSQTTQAYQGFPVNNQENIPWGLNWHSIPVTSHQERQFPQMNQNSNPTPSAYNPPQQNTLAAAYSRLQPESTSFGQISLQPETVHYGQMQSVQPAPVSVVLNLPDGTPITLPPLIPTQQPQQSSLLPEQSFLQPMHPSMQWNGTTSSRQSQVGNTKGGRQMSYDASGSNPWSQSNQNNYDSYPGEPPMRLPMPDNSTWERNEYQDEPHFETYNPDRLERSRSPEYRSGRDYSEPRRDRGRNPRPDWSRRRDSGRRDNKQGNSRWRDRRF</sequence>
<dbReference type="GO" id="GO:0005634">
    <property type="term" value="C:nucleus"/>
    <property type="evidence" value="ECO:0007669"/>
    <property type="project" value="TreeGrafter"/>
</dbReference>
<reference evidence="3 4" key="1">
    <citation type="submission" date="2020-06" db="EMBL/GenBank/DDBJ databases">
        <title>Transcriptomic and genomic resources for Thalictrum thalictroides and T. hernandezii: Facilitating candidate gene discovery in an emerging model plant lineage.</title>
        <authorList>
            <person name="Arias T."/>
            <person name="Riano-Pachon D.M."/>
            <person name="Di Stilio V.S."/>
        </authorList>
    </citation>
    <scope>NUCLEOTIDE SEQUENCE [LARGE SCALE GENOMIC DNA]</scope>
    <source>
        <strain evidence="4">cv. WT478/WT964</strain>
        <tissue evidence="3">Leaves</tissue>
    </source>
</reference>
<feature type="region of interest" description="Disordered" evidence="2">
    <location>
        <begin position="542"/>
        <end position="563"/>
    </location>
</feature>
<evidence type="ECO:0000313" key="4">
    <source>
        <dbReference type="Proteomes" id="UP000554482"/>
    </source>
</evidence>
<dbReference type="Proteomes" id="UP000554482">
    <property type="component" value="Unassembled WGS sequence"/>
</dbReference>
<feature type="compositionally biased region" description="Polar residues" evidence="2">
    <location>
        <begin position="138"/>
        <end position="147"/>
    </location>
</feature>
<gene>
    <name evidence="3" type="ORF">FRX31_007152</name>
</gene>
<feature type="region of interest" description="Disordered" evidence="2">
    <location>
        <begin position="407"/>
        <end position="444"/>
    </location>
</feature>
<dbReference type="AlphaFoldDB" id="A0A7J6X0K2"/>
<comment type="caution">
    <text evidence="3">The sequence shown here is derived from an EMBL/GenBank/DDBJ whole genome shotgun (WGS) entry which is preliminary data.</text>
</comment>
<protein>
    <submittedName>
        <fullName evidence="3">Homeobox protein luminidependens</fullName>
    </submittedName>
</protein>
<feature type="region of interest" description="Disordered" evidence="2">
    <location>
        <begin position="641"/>
        <end position="776"/>
    </location>
</feature>
<feature type="compositionally biased region" description="Polar residues" evidence="2">
    <location>
        <begin position="670"/>
        <end position="687"/>
    </location>
</feature>
<feature type="compositionally biased region" description="Basic and acidic residues" evidence="2">
    <location>
        <begin position="128"/>
        <end position="137"/>
    </location>
</feature>
<dbReference type="OrthoDB" id="1920276at2759"/>
<feature type="region of interest" description="Disordered" evidence="2">
    <location>
        <begin position="31"/>
        <end position="104"/>
    </location>
</feature>
<organism evidence="3 4">
    <name type="scientific">Thalictrum thalictroides</name>
    <name type="common">Rue-anemone</name>
    <name type="synonym">Anemone thalictroides</name>
    <dbReference type="NCBI Taxonomy" id="46969"/>
    <lineage>
        <taxon>Eukaryota</taxon>
        <taxon>Viridiplantae</taxon>
        <taxon>Streptophyta</taxon>
        <taxon>Embryophyta</taxon>
        <taxon>Tracheophyta</taxon>
        <taxon>Spermatophyta</taxon>
        <taxon>Magnoliopsida</taxon>
        <taxon>Ranunculales</taxon>
        <taxon>Ranunculaceae</taxon>
        <taxon>Thalictroideae</taxon>
        <taxon>Thalictrum</taxon>
    </lineage>
</organism>
<dbReference type="PANTHER" id="PTHR33400">
    <property type="entry name" value="ZINC FINGER CCCH DOMAIN-CONTAINING PROTEIN 6-RELATED"/>
    <property type="match status" value="1"/>
</dbReference>
<evidence type="ECO:0000256" key="1">
    <source>
        <dbReference type="ARBA" id="ARBA00023125"/>
    </source>
</evidence>
<keyword evidence="3" id="KW-0371">Homeobox</keyword>
<name>A0A7J6X0K2_THATH</name>
<proteinExistence type="predicted"/>
<accession>A0A7J6X0K2</accession>
<keyword evidence="4" id="KW-1185">Reference proteome</keyword>